<accession>A0A9D0Z5D3</accession>
<dbReference type="EMBL" id="DVFN01000057">
    <property type="protein sequence ID" value="HIQ69449.1"/>
    <property type="molecule type" value="Genomic_DNA"/>
</dbReference>
<dbReference type="Pfam" id="PF14286">
    <property type="entry name" value="DHHW"/>
    <property type="match status" value="2"/>
</dbReference>
<dbReference type="AlphaFoldDB" id="A0A9D0Z5D3"/>
<reference evidence="1" key="2">
    <citation type="journal article" date="2021" name="PeerJ">
        <title>Extensive microbial diversity within the chicken gut microbiome revealed by metagenomics and culture.</title>
        <authorList>
            <person name="Gilroy R."/>
            <person name="Ravi A."/>
            <person name="Getino M."/>
            <person name="Pursley I."/>
            <person name="Horton D.L."/>
            <person name="Alikhan N.F."/>
            <person name="Baker D."/>
            <person name="Gharbi K."/>
            <person name="Hall N."/>
            <person name="Watson M."/>
            <person name="Adriaenssens E.M."/>
            <person name="Foster-Nyarko E."/>
            <person name="Jarju S."/>
            <person name="Secka A."/>
            <person name="Antonio M."/>
            <person name="Oren A."/>
            <person name="Chaudhuri R.R."/>
            <person name="La Ragione R."/>
            <person name="Hildebrand F."/>
            <person name="Pallen M.J."/>
        </authorList>
    </citation>
    <scope>NUCLEOTIDE SEQUENCE</scope>
    <source>
        <strain evidence="1">ChiSjej2B20-13462</strain>
    </source>
</reference>
<dbReference type="InterPro" id="IPR025945">
    <property type="entry name" value="DHHW"/>
</dbReference>
<evidence type="ECO:0000313" key="1">
    <source>
        <dbReference type="EMBL" id="HIQ69449.1"/>
    </source>
</evidence>
<dbReference type="Proteomes" id="UP000886874">
    <property type="component" value="Unassembled WGS sequence"/>
</dbReference>
<proteinExistence type="predicted"/>
<evidence type="ECO:0000313" key="2">
    <source>
        <dbReference type="Proteomes" id="UP000886874"/>
    </source>
</evidence>
<name>A0A9D0Z5D3_9FIRM</name>
<organism evidence="1 2">
    <name type="scientific">Candidatus Avoscillospira stercorigallinarum</name>
    <dbReference type="NCBI Taxonomy" id="2840708"/>
    <lineage>
        <taxon>Bacteria</taxon>
        <taxon>Bacillati</taxon>
        <taxon>Bacillota</taxon>
        <taxon>Clostridia</taxon>
        <taxon>Eubacteriales</taxon>
        <taxon>Oscillospiraceae</taxon>
        <taxon>Oscillospiraceae incertae sedis</taxon>
        <taxon>Candidatus Avoscillospira</taxon>
    </lineage>
</organism>
<reference evidence="1" key="1">
    <citation type="submission" date="2020-10" db="EMBL/GenBank/DDBJ databases">
        <authorList>
            <person name="Gilroy R."/>
        </authorList>
    </citation>
    <scope>NUCLEOTIDE SEQUENCE</scope>
    <source>
        <strain evidence="1">ChiSjej2B20-13462</strain>
    </source>
</reference>
<sequence>MKRWVRWLCPAVFAAAIFAGAALLLLLPKRDLSEREKRYLAEFPALSWSALEEGTFQSQWETWLSDHFPGRDAFVGINAYEMLLTGRNALQDIYFAKEDYLINAPTALNLELFTTTLQRFDNFAKNTGLPASLVMVPATGSMKESLLPLGHGAYPDDTLFAVAGETVSSMTVYDLRPQLAQADRTRQVFYRTDHHLTAYGAYTLYAAWRETQGRTVRPAEDYTVTAYPGFCGTTWSGSGYFLTPPDTVELWDSGLTPTVTITDGGKDPVVSDSFFFPSHLKELDMYPVYLDGNHTLTKIENPDAPDGTLLVIKDSYAHAVAPFLSEHYRTVYLLDLRYYRGNVTQLVQDYGVEELLFLYGTSTLLTDTNSAWLF</sequence>
<gene>
    <name evidence="1" type="ORF">IAA67_03860</name>
</gene>
<protein>
    <recommendedName>
        <fullName evidence="3">DHHW protein</fullName>
    </recommendedName>
</protein>
<evidence type="ECO:0008006" key="3">
    <source>
        <dbReference type="Google" id="ProtNLM"/>
    </source>
</evidence>
<comment type="caution">
    <text evidence="1">The sequence shown here is derived from an EMBL/GenBank/DDBJ whole genome shotgun (WGS) entry which is preliminary data.</text>
</comment>